<gene>
    <name evidence="1" type="ORF">E1832_13110</name>
</gene>
<comment type="caution">
    <text evidence="1">The sequence shown here is derived from an EMBL/GenBank/DDBJ whole genome shotgun (WGS) entry which is preliminary data.</text>
</comment>
<dbReference type="Proteomes" id="UP000295301">
    <property type="component" value="Unassembled WGS sequence"/>
</dbReference>
<evidence type="ECO:0000313" key="1">
    <source>
        <dbReference type="EMBL" id="TDK45606.1"/>
    </source>
</evidence>
<evidence type="ECO:0008006" key="3">
    <source>
        <dbReference type="Google" id="ProtNLM"/>
    </source>
</evidence>
<reference evidence="1 2" key="1">
    <citation type="submission" date="2019-03" db="EMBL/GenBank/DDBJ databases">
        <title>Ruegeria lutea sp. nov., a novel strain, isolated from marine sediment, the Masan Bay, South Korea.</title>
        <authorList>
            <person name="Kim J."/>
            <person name="Kim D.-Y."/>
            <person name="Lee S.-S."/>
        </authorList>
    </citation>
    <scope>NUCLEOTIDE SEQUENCE [LARGE SCALE GENOMIC DNA]</scope>
    <source>
        <strain evidence="1 2">318-1</strain>
    </source>
</reference>
<organism evidence="1 2">
    <name type="scientific">Antarcticimicrobium luteum</name>
    <dbReference type="NCBI Taxonomy" id="2547397"/>
    <lineage>
        <taxon>Bacteria</taxon>
        <taxon>Pseudomonadati</taxon>
        <taxon>Pseudomonadota</taxon>
        <taxon>Alphaproteobacteria</taxon>
        <taxon>Rhodobacterales</taxon>
        <taxon>Paracoccaceae</taxon>
        <taxon>Antarcticimicrobium</taxon>
    </lineage>
</organism>
<evidence type="ECO:0000313" key="2">
    <source>
        <dbReference type="Proteomes" id="UP000295301"/>
    </source>
</evidence>
<sequence>MELHPKVRLACAEGMSAWTAAQHFKMSRGTIGKMLAFSEPPGYRRSASIKRPKLDGFTDIIDSWLDADKAVHRKQRHAAKRIFAVHRSRCTHVTH</sequence>
<keyword evidence="2" id="KW-1185">Reference proteome</keyword>
<dbReference type="OrthoDB" id="2065409at2"/>
<name>A0A4R5V2D8_9RHOB</name>
<dbReference type="EMBL" id="SMUV01000068">
    <property type="protein sequence ID" value="TDK45606.1"/>
    <property type="molecule type" value="Genomic_DNA"/>
</dbReference>
<accession>A0A4R5V2D8</accession>
<protein>
    <recommendedName>
        <fullName evidence="3">IS21 family transposase</fullName>
    </recommendedName>
</protein>
<dbReference type="AlphaFoldDB" id="A0A4R5V2D8"/>
<proteinExistence type="predicted"/>